<evidence type="ECO:0000313" key="2">
    <source>
        <dbReference type="Proteomes" id="UP000323011"/>
    </source>
</evidence>
<reference evidence="1 2" key="1">
    <citation type="submission" date="2019-07" db="EMBL/GenBank/DDBJ databases">
        <title>Genomes of Cafeteria roenbergensis.</title>
        <authorList>
            <person name="Fischer M.G."/>
            <person name="Hackl T."/>
            <person name="Roman M."/>
        </authorList>
    </citation>
    <scope>NUCLEOTIDE SEQUENCE [LARGE SCALE GENOMIC DNA]</scope>
    <source>
        <strain evidence="1 2">BVI</strain>
    </source>
</reference>
<comment type="caution">
    <text evidence="1">The sequence shown here is derived from an EMBL/GenBank/DDBJ whole genome shotgun (WGS) entry which is preliminary data.</text>
</comment>
<dbReference type="Proteomes" id="UP000323011">
    <property type="component" value="Unassembled WGS sequence"/>
</dbReference>
<dbReference type="AlphaFoldDB" id="A0A5A8C926"/>
<proteinExistence type="predicted"/>
<accession>A0A5A8C926</accession>
<protein>
    <submittedName>
        <fullName evidence="1">Uncharacterized protein</fullName>
    </submittedName>
</protein>
<gene>
    <name evidence="1" type="ORF">FNF29_05794</name>
</gene>
<organism evidence="1 2">
    <name type="scientific">Cafeteria roenbergensis</name>
    <name type="common">Marine flagellate</name>
    <dbReference type="NCBI Taxonomy" id="33653"/>
    <lineage>
        <taxon>Eukaryota</taxon>
        <taxon>Sar</taxon>
        <taxon>Stramenopiles</taxon>
        <taxon>Bigyra</taxon>
        <taxon>Opalozoa</taxon>
        <taxon>Bicosoecida</taxon>
        <taxon>Cafeteriaceae</taxon>
        <taxon>Cafeteria</taxon>
    </lineage>
</organism>
<sequence length="72" mass="7657">MAAAIPSFGDSADILVDEAAREVLRSGVPGGVRLDQLRQGAPTEYTRLMHWALAEASPRVVRKLVAENSPAA</sequence>
<evidence type="ECO:0000313" key="1">
    <source>
        <dbReference type="EMBL" id="KAA0149582.1"/>
    </source>
</evidence>
<keyword evidence="2" id="KW-1185">Reference proteome</keyword>
<name>A0A5A8C926_CAFRO</name>
<dbReference type="EMBL" id="VLTN01000041">
    <property type="protein sequence ID" value="KAA0149582.1"/>
    <property type="molecule type" value="Genomic_DNA"/>
</dbReference>